<sequence length="543" mass="61565">MSVVPCLAWVKRGVAKRIPDKVELEKEELRRIIRETREEIDGLEIEGNDDIDSDTSDEEEEKKDKEEKAEGEEEPKPSSSGLSQEKQTSVPGKRKHEEDLVDDDDDDIVEKYGLEDYDDEEFNFHSGIGNLVYFADNKEDPYINDHDEPDSDDENVMIKPSDNLIAVARTIKDASLLEVYVYDEPDSNLFVHHDIILPSFPLAVEWLDYDPTEETGNYVALGSMNPTIDIWDLDLIDSLEPVFTLGTKQSKKKSKKKGSVLGHSDAVLDLAWNRQSRNVLASASADFTVGLWDLTEAKAVSSIRKHEEKVQCVKWHPAEQQTLLTGSFDSTVRLFDCRDAGYNHKTWSFAGSEIERVVWNHYNPYFFYASTDKGNVYYVDVRYDKPIYTISAHTAAVSGLVLSSSIEHMLVTSSSDQTVKVWDVKDNEPKHIVTKDLKLGEIMCALPCPDSPFVFAFGGQGNMKVWDIRQSAEVKSYFKTGEAFNICLEDHGGNKSNDEEDDDVLIKKTKGLKIKHPKKKGKKKMKDKKDKKKSKDKKKDSSL</sequence>
<proteinExistence type="predicted"/>
<dbReference type="InterPro" id="IPR036322">
    <property type="entry name" value="WD40_repeat_dom_sf"/>
</dbReference>
<dbReference type="PROSITE" id="PS00678">
    <property type="entry name" value="WD_REPEATS_1"/>
    <property type="match status" value="2"/>
</dbReference>
<accession>A0AA36AH60</accession>
<evidence type="ECO:0000256" key="4">
    <source>
        <dbReference type="PROSITE-ProRule" id="PRU00221"/>
    </source>
</evidence>
<dbReference type="InterPro" id="IPR044285">
    <property type="entry name" value="PWP1"/>
</dbReference>
<dbReference type="Pfam" id="PF00400">
    <property type="entry name" value="WD40"/>
    <property type="match status" value="3"/>
</dbReference>
<evidence type="ECO:0000256" key="5">
    <source>
        <dbReference type="SAM" id="MobiDB-lite"/>
    </source>
</evidence>
<evidence type="ECO:0000256" key="2">
    <source>
        <dbReference type="ARBA" id="ARBA00022574"/>
    </source>
</evidence>
<dbReference type="GO" id="GO:0006364">
    <property type="term" value="P:rRNA processing"/>
    <property type="evidence" value="ECO:0007669"/>
    <property type="project" value="InterPro"/>
</dbReference>
<keyword evidence="7" id="KW-1185">Reference proteome</keyword>
<organism evidence="6 7">
    <name type="scientific">Octopus vulgaris</name>
    <name type="common">Common octopus</name>
    <dbReference type="NCBI Taxonomy" id="6645"/>
    <lineage>
        <taxon>Eukaryota</taxon>
        <taxon>Metazoa</taxon>
        <taxon>Spiralia</taxon>
        <taxon>Lophotrochozoa</taxon>
        <taxon>Mollusca</taxon>
        <taxon>Cephalopoda</taxon>
        <taxon>Coleoidea</taxon>
        <taxon>Octopodiformes</taxon>
        <taxon>Octopoda</taxon>
        <taxon>Incirrata</taxon>
        <taxon>Octopodidae</taxon>
        <taxon>Octopus</taxon>
    </lineage>
</organism>
<feature type="repeat" description="WD" evidence="4">
    <location>
        <begin position="260"/>
        <end position="302"/>
    </location>
</feature>
<dbReference type="PROSITE" id="PS50082">
    <property type="entry name" value="WD_REPEATS_2"/>
    <property type="match status" value="3"/>
</dbReference>
<keyword evidence="1" id="KW-0597">Phosphoprotein</keyword>
<reference evidence="6" key="1">
    <citation type="submission" date="2023-08" db="EMBL/GenBank/DDBJ databases">
        <authorList>
            <person name="Alioto T."/>
            <person name="Alioto T."/>
            <person name="Gomez Garrido J."/>
        </authorList>
    </citation>
    <scope>NUCLEOTIDE SEQUENCE</scope>
</reference>
<protein>
    <submittedName>
        <fullName evidence="6">Tryptophan 1 homolog</fullName>
    </submittedName>
</protein>
<evidence type="ECO:0000256" key="3">
    <source>
        <dbReference type="ARBA" id="ARBA00022737"/>
    </source>
</evidence>
<evidence type="ECO:0000256" key="1">
    <source>
        <dbReference type="ARBA" id="ARBA00022553"/>
    </source>
</evidence>
<keyword evidence="2 4" id="KW-0853">WD repeat</keyword>
<dbReference type="Proteomes" id="UP001162480">
    <property type="component" value="Chromosome 1"/>
</dbReference>
<gene>
    <name evidence="6" type="ORF">OCTVUL_1B030610</name>
</gene>
<name>A0AA36AH60_OCTVU</name>
<feature type="repeat" description="WD" evidence="4">
    <location>
        <begin position="303"/>
        <end position="336"/>
    </location>
</feature>
<feature type="compositionally biased region" description="Polar residues" evidence="5">
    <location>
        <begin position="81"/>
        <end position="90"/>
    </location>
</feature>
<dbReference type="Gene3D" id="2.130.10.10">
    <property type="entry name" value="YVTN repeat-like/Quinoprotein amine dehydrogenase"/>
    <property type="match status" value="2"/>
</dbReference>
<feature type="region of interest" description="Disordered" evidence="5">
    <location>
        <begin position="507"/>
        <end position="543"/>
    </location>
</feature>
<feature type="repeat" description="WD" evidence="4">
    <location>
        <begin position="390"/>
        <end position="432"/>
    </location>
</feature>
<dbReference type="InterPro" id="IPR001680">
    <property type="entry name" value="WD40_rpt"/>
</dbReference>
<feature type="compositionally biased region" description="Acidic residues" evidence="5">
    <location>
        <begin position="41"/>
        <end position="61"/>
    </location>
</feature>
<dbReference type="PANTHER" id="PTHR14091">
    <property type="entry name" value="PERIODIC TRYPTOPHAN PROTEIN 1"/>
    <property type="match status" value="1"/>
</dbReference>
<dbReference type="PROSITE" id="PS50294">
    <property type="entry name" value="WD_REPEATS_REGION"/>
    <property type="match status" value="3"/>
</dbReference>
<feature type="compositionally biased region" description="Basic residues" evidence="5">
    <location>
        <begin position="507"/>
        <end position="536"/>
    </location>
</feature>
<dbReference type="AlphaFoldDB" id="A0AA36AH60"/>
<dbReference type="InterPro" id="IPR020472">
    <property type="entry name" value="WD40_PAC1"/>
</dbReference>
<feature type="region of interest" description="Disordered" evidence="5">
    <location>
        <begin position="35"/>
        <end position="107"/>
    </location>
</feature>
<evidence type="ECO:0000313" key="6">
    <source>
        <dbReference type="EMBL" id="CAI9716100.1"/>
    </source>
</evidence>
<dbReference type="InterPro" id="IPR019775">
    <property type="entry name" value="WD40_repeat_CS"/>
</dbReference>
<dbReference type="PANTHER" id="PTHR14091:SF0">
    <property type="entry name" value="PERIODIC TRYPTOPHAN PROTEIN 1 HOMOLOG"/>
    <property type="match status" value="1"/>
</dbReference>
<keyword evidence="3" id="KW-0677">Repeat</keyword>
<dbReference type="InterPro" id="IPR015943">
    <property type="entry name" value="WD40/YVTN_repeat-like_dom_sf"/>
</dbReference>
<dbReference type="SMART" id="SM00320">
    <property type="entry name" value="WD40"/>
    <property type="match status" value="5"/>
</dbReference>
<dbReference type="SUPFAM" id="SSF50978">
    <property type="entry name" value="WD40 repeat-like"/>
    <property type="match status" value="1"/>
</dbReference>
<evidence type="ECO:0000313" key="7">
    <source>
        <dbReference type="Proteomes" id="UP001162480"/>
    </source>
</evidence>
<dbReference type="PRINTS" id="PR00320">
    <property type="entry name" value="GPROTEINBRPT"/>
</dbReference>
<dbReference type="EMBL" id="OX597814">
    <property type="protein sequence ID" value="CAI9716100.1"/>
    <property type="molecule type" value="Genomic_DNA"/>
</dbReference>
<dbReference type="GO" id="GO:0005634">
    <property type="term" value="C:nucleus"/>
    <property type="evidence" value="ECO:0007669"/>
    <property type="project" value="TreeGrafter"/>
</dbReference>